<keyword evidence="2" id="KW-1185">Reference proteome</keyword>
<sequence>MGFQVNSQKVKQASRPGQTIQRLSMLTSQTKGDRDECKESKKDEERGDMRKFIEMLDAGVRIVARFHSHCPQTARLYYKPPASNGSGSGSGGGSNGSGGSITTRNCRSGGVDTVTWIVYSIVLS</sequence>
<evidence type="ECO:0000313" key="2">
    <source>
        <dbReference type="Proteomes" id="UP001234297"/>
    </source>
</evidence>
<reference evidence="1 2" key="1">
    <citation type="journal article" date="2022" name="Hortic Res">
        <title>A haplotype resolved chromosomal level avocado genome allows analysis of novel avocado genes.</title>
        <authorList>
            <person name="Nath O."/>
            <person name="Fletcher S.J."/>
            <person name="Hayward A."/>
            <person name="Shaw L.M."/>
            <person name="Masouleh A.K."/>
            <person name="Furtado A."/>
            <person name="Henry R.J."/>
            <person name="Mitter N."/>
        </authorList>
    </citation>
    <scope>NUCLEOTIDE SEQUENCE [LARGE SCALE GENOMIC DNA]</scope>
    <source>
        <strain evidence="2">cv. Hass</strain>
    </source>
</reference>
<dbReference type="Proteomes" id="UP001234297">
    <property type="component" value="Chromosome 9"/>
</dbReference>
<evidence type="ECO:0000313" key="1">
    <source>
        <dbReference type="EMBL" id="KAJ8619680.1"/>
    </source>
</evidence>
<organism evidence="1 2">
    <name type="scientific">Persea americana</name>
    <name type="common">Avocado</name>
    <dbReference type="NCBI Taxonomy" id="3435"/>
    <lineage>
        <taxon>Eukaryota</taxon>
        <taxon>Viridiplantae</taxon>
        <taxon>Streptophyta</taxon>
        <taxon>Embryophyta</taxon>
        <taxon>Tracheophyta</taxon>
        <taxon>Spermatophyta</taxon>
        <taxon>Magnoliopsida</taxon>
        <taxon>Magnoliidae</taxon>
        <taxon>Laurales</taxon>
        <taxon>Lauraceae</taxon>
        <taxon>Persea</taxon>
    </lineage>
</organism>
<proteinExistence type="predicted"/>
<gene>
    <name evidence="1" type="ORF">MRB53_028209</name>
</gene>
<comment type="caution">
    <text evidence="1">The sequence shown here is derived from an EMBL/GenBank/DDBJ whole genome shotgun (WGS) entry which is preliminary data.</text>
</comment>
<dbReference type="EMBL" id="CM056817">
    <property type="protein sequence ID" value="KAJ8619680.1"/>
    <property type="molecule type" value="Genomic_DNA"/>
</dbReference>
<name>A0ACC2KEW0_PERAE</name>
<protein>
    <submittedName>
        <fullName evidence="1">Uncharacterized protein</fullName>
    </submittedName>
</protein>
<accession>A0ACC2KEW0</accession>